<dbReference type="Pfam" id="PF12929">
    <property type="entry name" value="Mid1"/>
    <property type="match status" value="1"/>
</dbReference>
<protein>
    <recommendedName>
        <fullName evidence="4">Calcium channel subunit Mid1</fullName>
    </recommendedName>
</protein>
<reference evidence="2" key="1">
    <citation type="journal article" date="2020" name="Stud. Mycol.">
        <title>101 Dothideomycetes genomes: a test case for predicting lifestyles and emergence of pathogens.</title>
        <authorList>
            <person name="Haridas S."/>
            <person name="Albert R."/>
            <person name="Binder M."/>
            <person name="Bloem J."/>
            <person name="Labutti K."/>
            <person name="Salamov A."/>
            <person name="Andreopoulos B."/>
            <person name="Baker S."/>
            <person name="Barry K."/>
            <person name="Bills G."/>
            <person name="Bluhm B."/>
            <person name="Cannon C."/>
            <person name="Castanera R."/>
            <person name="Culley D."/>
            <person name="Daum C."/>
            <person name="Ezra D."/>
            <person name="Gonzalez J."/>
            <person name="Henrissat B."/>
            <person name="Kuo A."/>
            <person name="Liang C."/>
            <person name="Lipzen A."/>
            <person name="Lutzoni F."/>
            <person name="Magnuson J."/>
            <person name="Mondo S."/>
            <person name="Nolan M."/>
            <person name="Ohm R."/>
            <person name="Pangilinan J."/>
            <person name="Park H.-J."/>
            <person name="Ramirez L."/>
            <person name="Alfaro M."/>
            <person name="Sun H."/>
            <person name="Tritt A."/>
            <person name="Yoshinaga Y."/>
            <person name="Zwiers L.-H."/>
            <person name="Turgeon B."/>
            <person name="Goodwin S."/>
            <person name="Spatafora J."/>
            <person name="Crous P."/>
            <person name="Grigoriev I."/>
        </authorList>
    </citation>
    <scope>NUCLEOTIDE SEQUENCE</scope>
    <source>
        <strain evidence="2">CBS 269.34</strain>
    </source>
</reference>
<evidence type="ECO:0008006" key="4">
    <source>
        <dbReference type="Google" id="ProtNLM"/>
    </source>
</evidence>
<feature type="region of interest" description="Disordered" evidence="1">
    <location>
        <begin position="159"/>
        <end position="178"/>
    </location>
</feature>
<dbReference type="InterPro" id="IPR024338">
    <property type="entry name" value="MID1/Yam8"/>
</dbReference>
<gene>
    <name evidence="2" type="ORF">BU16DRAFT_584942</name>
</gene>
<organism evidence="2 3">
    <name type="scientific">Lophium mytilinum</name>
    <dbReference type="NCBI Taxonomy" id="390894"/>
    <lineage>
        <taxon>Eukaryota</taxon>
        <taxon>Fungi</taxon>
        <taxon>Dikarya</taxon>
        <taxon>Ascomycota</taxon>
        <taxon>Pezizomycotina</taxon>
        <taxon>Dothideomycetes</taxon>
        <taxon>Pleosporomycetidae</taxon>
        <taxon>Mytilinidiales</taxon>
        <taxon>Mytilinidiaceae</taxon>
        <taxon>Lophium</taxon>
    </lineage>
</organism>
<dbReference type="EMBL" id="MU004195">
    <property type="protein sequence ID" value="KAF2491742.1"/>
    <property type="molecule type" value="Genomic_DNA"/>
</dbReference>
<dbReference type="PANTHER" id="PTHR39142">
    <property type="entry name" value="MID1P"/>
    <property type="match status" value="1"/>
</dbReference>
<dbReference type="OrthoDB" id="5405745at2759"/>
<dbReference type="AlphaFoldDB" id="A0A6A6QHP7"/>
<evidence type="ECO:0000256" key="1">
    <source>
        <dbReference type="SAM" id="MobiDB-lite"/>
    </source>
</evidence>
<evidence type="ECO:0000313" key="2">
    <source>
        <dbReference type="EMBL" id="KAF2491742.1"/>
    </source>
</evidence>
<dbReference type="Proteomes" id="UP000799750">
    <property type="component" value="Unassembled WGS sequence"/>
</dbReference>
<accession>A0A6A6QHP7</accession>
<dbReference type="GO" id="GO:0005262">
    <property type="term" value="F:calcium channel activity"/>
    <property type="evidence" value="ECO:0007669"/>
    <property type="project" value="InterPro"/>
</dbReference>
<evidence type="ECO:0000313" key="3">
    <source>
        <dbReference type="Proteomes" id="UP000799750"/>
    </source>
</evidence>
<proteinExistence type="predicted"/>
<name>A0A6A6QHP7_9PEZI</name>
<dbReference type="PANTHER" id="PTHR39142:SF1">
    <property type="entry name" value="AEL197CP"/>
    <property type="match status" value="1"/>
</dbReference>
<keyword evidence="3" id="KW-1185">Reference proteome</keyword>
<dbReference type="GO" id="GO:0098703">
    <property type="term" value="P:calcium ion import across plasma membrane"/>
    <property type="evidence" value="ECO:0007669"/>
    <property type="project" value="InterPro"/>
</dbReference>
<sequence>MQFPKLTPLQSRLAASLIASAILVLVYIFLTPNHFAYAAELDSILQEDHNHHRLHARAPADLLDDLDDYDDAEGYEAEFMGVSRSITGRVAAFSDALTNNVVNKMDLDPGLTHNYVFAKAEVLGNHTDKGVGYPSVLQLQRRSVNLDGTESLMLDQEDRGDGELLDEEETEDIHKRQDEGPAVYISVNACRQPSPNGTVSGSPPHLTMYISKTNKAPGRNSQKDLVTPPIPFQGGFANYTLNSTGDVYIGISAPDLPKNYAGNWHFEIAASIDGLYQQYHDSEFLFSVDTDSGSALFITHNLTPNDTMPDVDSEWVKFGPLFTMYAFPQDYRPIKGLEQSFCAIRESFDAASLPVSTGMTQRMTPALNQPPLNQKLTNQTKQQFHIDGLNASSTYTAYLAMVGNGTTEGPDVPDGKVVGGGGQIWKAITFNTKTDGNCQVIYNLTFCSDVAYAVPANPSKFNAIGLASLYDTQAQSYYDNFTKSIAQVACDTTDTARYSLAKTCDDCAQDYKNWLCAVQIPRCEDFSSSPALTYLQPRNIGQDFINGTEPNANATAEKRMSFTQSRNPLIDSVIKPGPYKELLPCEDLCYSIVQSCPANLGFSCPSGKNLEAGYGKRDPSEQNMTCSYLGAVLQKPSGGGRLSISAGLVVSMALLAVMLAG</sequence>